<geneLocation type="plasmid" evidence="1">
    <name>pRg502b</name>
</geneLocation>
<gene>
    <name evidence="1" type="ORF">RGCCGE502_30827</name>
</gene>
<evidence type="ECO:0000313" key="2">
    <source>
        <dbReference type="Proteomes" id="UP000014411"/>
    </source>
</evidence>
<accession>S3I3D8</accession>
<comment type="caution">
    <text evidence="1">The sequence shown here is derived from an EMBL/GenBank/DDBJ whole genome shotgun (WGS) entry which is preliminary data.</text>
</comment>
<sequence length="76" mass="8732">MSAFSAITPHLEPETNLARHLRTALRHWVRFTRFLDRHAAIARLRELDDDRLRDIGLARSEVEAAASGLMDPKRVN</sequence>
<protein>
    <recommendedName>
        <fullName evidence="3">DUF1127 domain-containing protein</fullName>
    </recommendedName>
</protein>
<dbReference type="EMBL" id="AEYE02000036">
    <property type="protein sequence ID" value="EPE94183.1"/>
    <property type="molecule type" value="Genomic_DNA"/>
</dbReference>
<evidence type="ECO:0008006" key="3">
    <source>
        <dbReference type="Google" id="ProtNLM"/>
    </source>
</evidence>
<dbReference type="HOGENOM" id="CLU_2651962_0_0_5"/>
<evidence type="ECO:0000313" key="1">
    <source>
        <dbReference type="EMBL" id="EPE94183.1"/>
    </source>
</evidence>
<dbReference type="AlphaFoldDB" id="S3I3D8"/>
<reference evidence="1 2" key="1">
    <citation type="journal article" date="2012" name="J. Bacteriol.">
        <title>Genome sequence of Rhizobium grahamii CCGE502, a broad-host-range symbiont with low nodulation competitiveness in Phaseolus vulgaris.</title>
        <authorList>
            <person name="Althabegoiti M.J."/>
            <person name="Lozano L."/>
            <person name="Torres-Tejerizo G."/>
            <person name="Ormeno-Orrillo E."/>
            <person name="Rogel M.A."/>
            <person name="Gonzalez V."/>
            <person name="Martinez-Romero E."/>
        </authorList>
    </citation>
    <scope>NUCLEOTIDE SEQUENCE [LARGE SCALE GENOMIC DNA]</scope>
    <source>
        <strain evidence="1 2">CCGE 502</strain>
        <plasmid evidence="1">pRg502b</plasmid>
    </source>
</reference>
<dbReference type="Proteomes" id="UP000014411">
    <property type="component" value="Unassembled WGS sequence"/>
</dbReference>
<name>S3I3D8_9HYPH</name>
<organism evidence="1 2">
    <name type="scientific">Rhizobium grahamii CCGE 502</name>
    <dbReference type="NCBI Taxonomy" id="990285"/>
    <lineage>
        <taxon>Bacteria</taxon>
        <taxon>Pseudomonadati</taxon>
        <taxon>Pseudomonadota</taxon>
        <taxon>Alphaproteobacteria</taxon>
        <taxon>Hyphomicrobiales</taxon>
        <taxon>Rhizobiaceae</taxon>
        <taxon>Rhizobium/Agrobacterium group</taxon>
        <taxon>Rhizobium</taxon>
    </lineage>
</organism>
<proteinExistence type="predicted"/>
<keyword evidence="2" id="KW-1185">Reference proteome</keyword>
<keyword evidence="1" id="KW-0614">Plasmid</keyword>